<dbReference type="InterPro" id="IPR036770">
    <property type="entry name" value="Ankyrin_rpt-contain_sf"/>
</dbReference>
<evidence type="ECO:0000256" key="1">
    <source>
        <dbReference type="ARBA" id="ARBA00022737"/>
    </source>
</evidence>
<dbReference type="Pfam" id="PF12796">
    <property type="entry name" value="Ank_2"/>
    <property type="match status" value="2"/>
</dbReference>
<reference evidence="5 6" key="1">
    <citation type="submission" date="2017-02" db="EMBL/GenBank/DDBJ databases">
        <authorList>
            <person name="Peterson S.W."/>
        </authorList>
    </citation>
    <scope>NUCLEOTIDE SEQUENCE [LARGE SCALE GENOMIC DNA]</scope>
    <source>
        <strain evidence="5 6">DSM 18108</strain>
    </source>
</reference>
<dbReference type="STRING" id="393003.SAMN05660461_3036"/>
<dbReference type="SUPFAM" id="SSF48403">
    <property type="entry name" value="Ankyrin repeat"/>
    <property type="match status" value="1"/>
</dbReference>
<dbReference type="PROSITE" id="PS50088">
    <property type="entry name" value="ANK_REPEAT"/>
    <property type="match status" value="3"/>
</dbReference>
<keyword evidence="1" id="KW-0677">Repeat</keyword>
<evidence type="ECO:0000256" key="4">
    <source>
        <dbReference type="SAM" id="SignalP"/>
    </source>
</evidence>
<keyword evidence="4" id="KW-0732">Signal</keyword>
<evidence type="ECO:0000256" key="3">
    <source>
        <dbReference type="PROSITE-ProRule" id="PRU00023"/>
    </source>
</evidence>
<dbReference type="AlphaFoldDB" id="A0A1T5NXG5"/>
<proteinExistence type="predicted"/>
<feature type="repeat" description="ANK" evidence="3">
    <location>
        <begin position="196"/>
        <end position="222"/>
    </location>
</feature>
<dbReference type="Gene3D" id="1.25.40.20">
    <property type="entry name" value="Ankyrin repeat-containing domain"/>
    <property type="match status" value="1"/>
</dbReference>
<feature type="repeat" description="ANK" evidence="3">
    <location>
        <begin position="158"/>
        <end position="195"/>
    </location>
</feature>
<dbReference type="SMART" id="SM00248">
    <property type="entry name" value="ANK"/>
    <property type="match status" value="4"/>
</dbReference>
<feature type="chain" id="PRO_5013273328" evidence="4">
    <location>
        <begin position="19"/>
        <end position="222"/>
    </location>
</feature>
<dbReference type="RefSeq" id="WP_079470333.1">
    <property type="nucleotide sequence ID" value="NZ_FUZZ01000002.1"/>
</dbReference>
<evidence type="ECO:0000313" key="6">
    <source>
        <dbReference type="Proteomes" id="UP000190166"/>
    </source>
</evidence>
<accession>A0A1T5NXG5</accession>
<protein>
    <submittedName>
        <fullName evidence="5">Uncharacterized protein</fullName>
    </submittedName>
</protein>
<dbReference type="Proteomes" id="UP000190166">
    <property type="component" value="Unassembled WGS sequence"/>
</dbReference>
<evidence type="ECO:0000313" key="5">
    <source>
        <dbReference type="EMBL" id="SKD05204.1"/>
    </source>
</evidence>
<name>A0A1T5NXG5_9BACT</name>
<sequence length="222" mass="23948">MRLTLLLGLLWIIHPACAQKEKETMIRDNTIFKAAAGNDTSAIKAAIARGEQLEAKDAQGRTPLMVATYHHHTAAAKLLTAAGANVNAQDQLLNSPFLYAGAEGYADMVKLYMPGADYKVYNRYGGSALIPACERAHLEVIAVLLADKNFPVDHINRLGWTALLEAVILGQGGAAHQQVVKMLIAAGANVNIADKDGVTPLQHAQKRNYKEIVQMLQQAGAR</sequence>
<gene>
    <name evidence="5" type="ORF">SAMN05660461_3036</name>
</gene>
<dbReference type="InterPro" id="IPR002110">
    <property type="entry name" value="Ankyrin_rpt"/>
</dbReference>
<dbReference type="PANTHER" id="PTHR24171">
    <property type="entry name" value="ANKYRIN REPEAT DOMAIN-CONTAINING PROTEIN 39-RELATED"/>
    <property type="match status" value="1"/>
</dbReference>
<dbReference type="EMBL" id="FUZZ01000002">
    <property type="protein sequence ID" value="SKD05204.1"/>
    <property type="molecule type" value="Genomic_DNA"/>
</dbReference>
<organism evidence="5 6">
    <name type="scientific">Chitinophaga ginsengisegetis</name>
    <dbReference type="NCBI Taxonomy" id="393003"/>
    <lineage>
        <taxon>Bacteria</taxon>
        <taxon>Pseudomonadati</taxon>
        <taxon>Bacteroidota</taxon>
        <taxon>Chitinophagia</taxon>
        <taxon>Chitinophagales</taxon>
        <taxon>Chitinophagaceae</taxon>
        <taxon>Chitinophaga</taxon>
    </lineage>
</organism>
<dbReference type="PRINTS" id="PR01415">
    <property type="entry name" value="ANKYRIN"/>
</dbReference>
<feature type="repeat" description="ANK" evidence="3">
    <location>
        <begin position="59"/>
        <end position="91"/>
    </location>
</feature>
<keyword evidence="2 3" id="KW-0040">ANK repeat</keyword>
<keyword evidence="6" id="KW-1185">Reference proteome</keyword>
<dbReference type="GO" id="GO:0085020">
    <property type="term" value="P:protein K6-linked ubiquitination"/>
    <property type="evidence" value="ECO:0007669"/>
    <property type="project" value="TreeGrafter"/>
</dbReference>
<dbReference type="GO" id="GO:0004842">
    <property type="term" value="F:ubiquitin-protein transferase activity"/>
    <property type="evidence" value="ECO:0007669"/>
    <property type="project" value="TreeGrafter"/>
</dbReference>
<dbReference type="PROSITE" id="PS50297">
    <property type="entry name" value="ANK_REP_REGION"/>
    <property type="match status" value="2"/>
</dbReference>
<evidence type="ECO:0000256" key="2">
    <source>
        <dbReference type="ARBA" id="ARBA00023043"/>
    </source>
</evidence>
<feature type="signal peptide" evidence="4">
    <location>
        <begin position="1"/>
        <end position="18"/>
    </location>
</feature>
<dbReference type="PANTHER" id="PTHR24171:SF8">
    <property type="entry name" value="BRCA1-ASSOCIATED RING DOMAIN PROTEIN 1"/>
    <property type="match status" value="1"/>
</dbReference>